<evidence type="ECO:0000313" key="3">
    <source>
        <dbReference type="Proteomes" id="UP001266305"/>
    </source>
</evidence>
<accession>A0ABQ9W7A0</accession>
<gene>
    <name evidence="2" type="ORF">P7K49_004393</name>
</gene>
<reference evidence="2 3" key="1">
    <citation type="submission" date="2023-05" db="EMBL/GenBank/DDBJ databases">
        <title>B98-5 Cell Line De Novo Hybrid Assembly: An Optical Mapping Approach.</title>
        <authorList>
            <person name="Kananen K."/>
            <person name="Auerbach J.A."/>
            <person name="Kautto E."/>
            <person name="Blachly J.S."/>
        </authorList>
    </citation>
    <scope>NUCLEOTIDE SEQUENCE [LARGE SCALE GENOMIC DNA]</scope>
    <source>
        <strain evidence="2">B95-8</strain>
        <tissue evidence="2">Cell line</tissue>
    </source>
</reference>
<dbReference type="Proteomes" id="UP001266305">
    <property type="component" value="Unassembled WGS sequence"/>
</dbReference>
<proteinExistence type="predicted"/>
<dbReference type="EMBL" id="JASSZA010000002">
    <property type="protein sequence ID" value="KAK2117507.1"/>
    <property type="molecule type" value="Genomic_DNA"/>
</dbReference>
<protein>
    <submittedName>
        <fullName evidence="2">Uncharacterized protein</fullName>
    </submittedName>
</protein>
<comment type="caution">
    <text evidence="2">The sequence shown here is derived from an EMBL/GenBank/DDBJ whole genome shotgun (WGS) entry which is preliminary data.</text>
</comment>
<evidence type="ECO:0000313" key="2">
    <source>
        <dbReference type="EMBL" id="KAK2117507.1"/>
    </source>
</evidence>
<sequence>MNEPNGFRTNLLPKCSIWGSYLVPMTLPRHPQSRDVESSHCLSNNHPSTPRKPENGHRITLGETSPSPRSLPKETEGPVNPLNIHRFPPSKRQVHVPNKDDQDSLHTEEIKSAATDRLRAVTPQQSLPAGTEPAGPGRTRPTAAGRRHRPDPQAGLLPGA</sequence>
<name>A0ABQ9W7A0_SAGOE</name>
<evidence type="ECO:0000256" key="1">
    <source>
        <dbReference type="SAM" id="MobiDB-lite"/>
    </source>
</evidence>
<keyword evidence="3" id="KW-1185">Reference proteome</keyword>
<feature type="region of interest" description="Disordered" evidence="1">
    <location>
        <begin position="29"/>
        <end position="160"/>
    </location>
</feature>
<organism evidence="2 3">
    <name type="scientific">Saguinus oedipus</name>
    <name type="common">Cotton-top tamarin</name>
    <name type="synonym">Oedipomidas oedipus</name>
    <dbReference type="NCBI Taxonomy" id="9490"/>
    <lineage>
        <taxon>Eukaryota</taxon>
        <taxon>Metazoa</taxon>
        <taxon>Chordata</taxon>
        <taxon>Craniata</taxon>
        <taxon>Vertebrata</taxon>
        <taxon>Euteleostomi</taxon>
        <taxon>Mammalia</taxon>
        <taxon>Eutheria</taxon>
        <taxon>Euarchontoglires</taxon>
        <taxon>Primates</taxon>
        <taxon>Haplorrhini</taxon>
        <taxon>Platyrrhini</taxon>
        <taxon>Cebidae</taxon>
        <taxon>Callitrichinae</taxon>
        <taxon>Saguinus</taxon>
    </lineage>
</organism>
<feature type="compositionally biased region" description="Basic and acidic residues" evidence="1">
    <location>
        <begin position="97"/>
        <end position="119"/>
    </location>
</feature>